<dbReference type="AlphaFoldDB" id="A0A7J6M6T1"/>
<gene>
    <name evidence="5" type="ORF">FOL47_003728</name>
</gene>
<comment type="caution">
    <text evidence="5">The sequence shown here is derived from an EMBL/GenBank/DDBJ whole genome shotgun (WGS) entry which is preliminary data.</text>
</comment>
<organism evidence="5 6">
    <name type="scientific">Perkinsus chesapeaki</name>
    <name type="common">Clam parasite</name>
    <name type="synonym">Perkinsus andrewsi</name>
    <dbReference type="NCBI Taxonomy" id="330153"/>
    <lineage>
        <taxon>Eukaryota</taxon>
        <taxon>Sar</taxon>
        <taxon>Alveolata</taxon>
        <taxon>Perkinsozoa</taxon>
        <taxon>Perkinsea</taxon>
        <taxon>Perkinsida</taxon>
        <taxon>Perkinsidae</taxon>
        <taxon>Perkinsus</taxon>
    </lineage>
</organism>
<feature type="domain" description="PPPDE" evidence="4">
    <location>
        <begin position="8"/>
        <end position="114"/>
    </location>
</feature>
<evidence type="ECO:0000313" key="5">
    <source>
        <dbReference type="EMBL" id="KAF4667126.1"/>
    </source>
</evidence>
<dbReference type="GO" id="GO:0006508">
    <property type="term" value="P:proteolysis"/>
    <property type="evidence" value="ECO:0007669"/>
    <property type="project" value="UniProtKB-KW"/>
</dbReference>
<protein>
    <recommendedName>
        <fullName evidence="4">PPPDE domain-containing protein</fullName>
    </recommendedName>
</protein>
<evidence type="ECO:0000313" key="6">
    <source>
        <dbReference type="Proteomes" id="UP000591131"/>
    </source>
</evidence>
<dbReference type="Proteomes" id="UP000591131">
    <property type="component" value="Unassembled WGS sequence"/>
</dbReference>
<dbReference type="PANTHER" id="PTHR12378:SF7">
    <property type="entry name" value="DESUMOYLATING ISOPEPTIDASE 1"/>
    <property type="match status" value="1"/>
</dbReference>
<proteinExistence type="inferred from homology"/>
<name>A0A7J6M6T1_PERCH</name>
<dbReference type="PROSITE" id="PS51858">
    <property type="entry name" value="PPPDE"/>
    <property type="match status" value="1"/>
</dbReference>
<dbReference type="Pfam" id="PF05903">
    <property type="entry name" value="Peptidase_C97"/>
    <property type="match status" value="1"/>
</dbReference>
<dbReference type="InterPro" id="IPR042266">
    <property type="entry name" value="PPPDE_sf"/>
</dbReference>
<evidence type="ECO:0000256" key="3">
    <source>
        <dbReference type="ARBA" id="ARBA00022801"/>
    </source>
</evidence>
<comment type="similarity">
    <text evidence="1">Belongs to the DeSI family.</text>
</comment>
<dbReference type="GO" id="GO:0008233">
    <property type="term" value="F:peptidase activity"/>
    <property type="evidence" value="ECO:0007669"/>
    <property type="project" value="UniProtKB-KW"/>
</dbReference>
<sequence>MTSSTNGTKVQAHLYDLSQGMARQMSPMILGKQIDGIWHTGIVVFGLEYYYGGGICVSPPPAVPMPYQTIDLGYTHKTRDELNTYLRSIWNQYTTDTYSLLTNNCNNFADVVVK</sequence>
<evidence type="ECO:0000256" key="2">
    <source>
        <dbReference type="ARBA" id="ARBA00022670"/>
    </source>
</evidence>
<dbReference type="EMBL" id="JAAPAO010000218">
    <property type="protein sequence ID" value="KAF4667126.1"/>
    <property type="molecule type" value="Genomic_DNA"/>
</dbReference>
<dbReference type="Gene3D" id="3.90.1720.30">
    <property type="entry name" value="PPPDE domains"/>
    <property type="match status" value="1"/>
</dbReference>
<reference evidence="5 6" key="1">
    <citation type="submission" date="2020-04" db="EMBL/GenBank/DDBJ databases">
        <title>Perkinsus chesapeaki whole genome sequence.</title>
        <authorList>
            <person name="Bogema D.R."/>
        </authorList>
    </citation>
    <scope>NUCLEOTIDE SEQUENCE [LARGE SCALE GENOMIC DNA]</scope>
    <source>
        <strain evidence="5">ATCC PRA-425</strain>
    </source>
</reference>
<evidence type="ECO:0000259" key="4">
    <source>
        <dbReference type="PROSITE" id="PS51858"/>
    </source>
</evidence>
<evidence type="ECO:0000256" key="1">
    <source>
        <dbReference type="ARBA" id="ARBA00008140"/>
    </source>
</evidence>
<keyword evidence="6" id="KW-1185">Reference proteome</keyword>
<accession>A0A7J6M6T1</accession>
<dbReference type="OrthoDB" id="21221at2759"/>
<dbReference type="PANTHER" id="PTHR12378">
    <property type="entry name" value="DESUMOYLATING ISOPEPTIDASE"/>
    <property type="match status" value="1"/>
</dbReference>
<keyword evidence="3" id="KW-0378">Hydrolase</keyword>
<keyword evidence="2" id="KW-0645">Protease</keyword>
<dbReference type="GO" id="GO:0070646">
    <property type="term" value="P:protein modification by small protein removal"/>
    <property type="evidence" value="ECO:0007669"/>
    <property type="project" value="TreeGrafter"/>
</dbReference>
<dbReference type="SMART" id="SM01179">
    <property type="entry name" value="DUF862"/>
    <property type="match status" value="1"/>
</dbReference>
<dbReference type="InterPro" id="IPR008580">
    <property type="entry name" value="PPPDE_dom"/>
</dbReference>